<dbReference type="Pfam" id="PF00990">
    <property type="entry name" value="GGDEF"/>
    <property type="match status" value="1"/>
</dbReference>
<organism evidence="5 6">
    <name type="scientific">Paenibacillus profundus</name>
    <dbReference type="NCBI Taxonomy" id="1173085"/>
    <lineage>
        <taxon>Bacteria</taxon>
        <taxon>Bacillati</taxon>
        <taxon>Bacillota</taxon>
        <taxon>Bacilli</taxon>
        <taxon>Bacillales</taxon>
        <taxon>Paenibacillaceae</taxon>
        <taxon>Paenibacillus</taxon>
    </lineage>
</organism>
<evidence type="ECO:0000256" key="1">
    <source>
        <dbReference type="ARBA" id="ARBA00023122"/>
    </source>
</evidence>
<protein>
    <submittedName>
        <fullName evidence="5">GGDEF domain-containing protein</fullName>
    </submittedName>
</protein>
<evidence type="ECO:0000259" key="3">
    <source>
        <dbReference type="PROSITE" id="PS50887"/>
    </source>
</evidence>
<feature type="domain" description="GGDEF" evidence="3">
    <location>
        <begin position="136"/>
        <end position="265"/>
    </location>
</feature>
<evidence type="ECO:0000259" key="4">
    <source>
        <dbReference type="PROSITE" id="PS51371"/>
    </source>
</evidence>
<dbReference type="InterPro" id="IPR029787">
    <property type="entry name" value="Nucleotide_cyclase"/>
</dbReference>
<dbReference type="PROSITE" id="PS50887">
    <property type="entry name" value="GGDEF"/>
    <property type="match status" value="1"/>
</dbReference>
<evidence type="ECO:0000256" key="2">
    <source>
        <dbReference type="PROSITE-ProRule" id="PRU00703"/>
    </source>
</evidence>
<dbReference type="SUPFAM" id="SSF55073">
    <property type="entry name" value="Nucleotide cyclase"/>
    <property type="match status" value="1"/>
</dbReference>
<dbReference type="CDD" id="cd01949">
    <property type="entry name" value="GGDEF"/>
    <property type="match status" value="1"/>
</dbReference>
<reference evidence="5 6" key="1">
    <citation type="submission" date="2021-11" db="EMBL/GenBank/DDBJ databases">
        <title>Draft genome sequence of Paenibacillus profundus YoMME, a new Gram-positive bacteria with exoelectrogenic properties.</title>
        <authorList>
            <person name="Hubenova Y."/>
            <person name="Hubenova E."/>
            <person name="Manasiev Y."/>
            <person name="Peykov S."/>
            <person name="Mitov M."/>
        </authorList>
    </citation>
    <scope>NUCLEOTIDE SEQUENCE [LARGE SCALE GENOMIC DNA]</scope>
    <source>
        <strain evidence="5 6">YoMME</strain>
    </source>
</reference>
<dbReference type="NCBIfam" id="TIGR00254">
    <property type="entry name" value="GGDEF"/>
    <property type="match status" value="1"/>
</dbReference>
<dbReference type="InterPro" id="IPR000644">
    <property type="entry name" value="CBS_dom"/>
</dbReference>
<dbReference type="SUPFAM" id="SSF54631">
    <property type="entry name" value="CBS-domain pair"/>
    <property type="match status" value="1"/>
</dbReference>
<proteinExistence type="predicted"/>
<accession>A0ABS8YPH1</accession>
<dbReference type="InterPro" id="IPR051257">
    <property type="entry name" value="Diverse_CBS-Domain"/>
</dbReference>
<dbReference type="Gene3D" id="3.30.70.270">
    <property type="match status" value="1"/>
</dbReference>
<dbReference type="InterPro" id="IPR046342">
    <property type="entry name" value="CBS_dom_sf"/>
</dbReference>
<dbReference type="PANTHER" id="PTHR43080">
    <property type="entry name" value="CBS DOMAIN-CONTAINING PROTEIN CBSX3, MITOCHONDRIAL"/>
    <property type="match status" value="1"/>
</dbReference>
<dbReference type="RefSeq" id="WP_233699593.1">
    <property type="nucleotide sequence ID" value="NZ_JAJNBZ010000070.1"/>
</dbReference>
<keyword evidence="6" id="KW-1185">Reference proteome</keyword>
<evidence type="ECO:0000313" key="5">
    <source>
        <dbReference type="EMBL" id="MCE5173696.1"/>
    </source>
</evidence>
<dbReference type="InterPro" id="IPR043128">
    <property type="entry name" value="Rev_trsase/Diguanyl_cyclase"/>
</dbReference>
<comment type="caution">
    <text evidence="5">The sequence shown here is derived from an EMBL/GenBank/DDBJ whole genome shotgun (WGS) entry which is preliminary data.</text>
</comment>
<dbReference type="EMBL" id="JAJNBZ010000070">
    <property type="protein sequence ID" value="MCE5173696.1"/>
    <property type="molecule type" value="Genomic_DNA"/>
</dbReference>
<dbReference type="Proteomes" id="UP001199916">
    <property type="component" value="Unassembled WGS sequence"/>
</dbReference>
<name>A0ABS8YPH1_9BACL</name>
<dbReference type="PROSITE" id="PS51371">
    <property type="entry name" value="CBS"/>
    <property type="match status" value="2"/>
</dbReference>
<dbReference type="Pfam" id="PF00571">
    <property type="entry name" value="CBS"/>
    <property type="match status" value="2"/>
</dbReference>
<gene>
    <name evidence="5" type="ORF">LQV63_31210</name>
</gene>
<evidence type="ECO:0000313" key="6">
    <source>
        <dbReference type="Proteomes" id="UP001199916"/>
    </source>
</evidence>
<dbReference type="Gene3D" id="3.10.580.10">
    <property type="entry name" value="CBS-domain"/>
    <property type="match status" value="1"/>
</dbReference>
<keyword evidence="1 2" id="KW-0129">CBS domain</keyword>
<sequence length="265" mass="29748">MSTPVYTVSSERSVQHVSDMMNELKIGSLIVLENGKTVGIITSRDIRSSHPNRIVADAMTPNPVSILPDDFAWDALVTMEQHHIERLPVIHEEQVVGIVTRETLQIKLNQIVDPLTGLYRAPYIQQIGEDLLDQRQSFHLLFIDLDNYGEINKLYGHPVGDDILVEYSNRLRAATDERDYLCRYAGDEFVVITCRNENDATRLGHAISQPTTIQNVKVSASVGIANDNLISDFFTQSFRELISKASLLSTALKQSSPYDTVFIDS</sequence>
<feature type="domain" description="CBS" evidence="4">
    <location>
        <begin position="59"/>
        <end position="115"/>
    </location>
</feature>
<dbReference type="PANTHER" id="PTHR43080:SF2">
    <property type="entry name" value="CBS DOMAIN-CONTAINING PROTEIN"/>
    <property type="match status" value="1"/>
</dbReference>
<dbReference type="SMART" id="SM00116">
    <property type="entry name" value="CBS"/>
    <property type="match status" value="2"/>
</dbReference>
<dbReference type="SMART" id="SM00267">
    <property type="entry name" value="GGDEF"/>
    <property type="match status" value="1"/>
</dbReference>
<feature type="domain" description="CBS" evidence="4">
    <location>
        <begin position="1"/>
        <end position="58"/>
    </location>
</feature>
<dbReference type="InterPro" id="IPR000160">
    <property type="entry name" value="GGDEF_dom"/>
</dbReference>